<gene>
    <name evidence="5" type="ORF">J2S20_002103</name>
</gene>
<dbReference type="InterPro" id="IPR018490">
    <property type="entry name" value="cNMP-bd_dom_sf"/>
</dbReference>
<organism evidence="5 6">
    <name type="scientific">Moryella indoligenes</name>
    <dbReference type="NCBI Taxonomy" id="371674"/>
    <lineage>
        <taxon>Bacteria</taxon>
        <taxon>Bacillati</taxon>
        <taxon>Bacillota</taxon>
        <taxon>Clostridia</taxon>
        <taxon>Lachnospirales</taxon>
        <taxon>Lachnospiraceae</taxon>
        <taxon>Moryella</taxon>
    </lineage>
</organism>
<feature type="domain" description="HTH crp-type" evidence="4">
    <location>
        <begin position="145"/>
        <end position="218"/>
    </location>
</feature>
<evidence type="ECO:0000256" key="2">
    <source>
        <dbReference type="ARBA" id="ARBA00023125"/>
    </source>
</evidence>
<accession>A0AAE4AKX2</accession>
<keyword evidence="2" id="KW-0238">DNA-binding</keyword>
<dbReference type="AlphaFoldDB" id="A0AAE4AKX2"/>
<dbReference type="Gene3D" id="1.10.10.10">
    <property type="entry name" value="Winged helix-like DNA-binding domain superfamily/Winged helix DNA-binding domain"/>
    <property type="match status" value="1"/>
</dbReference>
<dbReference type="GO" id="GO:0006355">
    <property type="term" value="P:regulation of DNA-templated transcription"/>
    <property type="evidence" value="ECO:0007669"/>
    <property type="project" value="InterPro"/>
</dbReference>
<dbReference type="InterPro" id="IPR036388">
    <property type="entry name" value="WH-like_DNA-bd_sf"/>
</dbReference>
<keyword evidence="6" id="KW-1185">Reference proteome</keyword>
<dbReference type="EMBL" id="JAUSTO010000018">
    <property type="protein sequence ID" value="MDQ0153383.1"/>
    <property type="molecule type" value="Genomic_DNA"/>
</dbReference>
<protein>
    <submittedName>
        <fullName evidence="5">CRP-like cAMP-binding protein</fullName>
    </submittedName>
</protein>
<evidence type="ECO:0000256" key="3">
    <source>
        <dbReference type="ARBA" id="ARBA00023163"/>
    </source>
</evidence>
<evidence type="ECO:0000256" key="1">
    <source>
        <dbReference type="ARBA" id="ARBA00023015"/>
    </source>
</evidence>
<evidence type="ECO:0000313" key="5">
    <source>
        <dbReference type="EMBL" id="MDQ0153383.1"/>
    </source>
</evidence>
<keyword evidence="3" id="KW-0804">Transcription</keyword>
<proteinExistence type="predicted"/>
<dbReference type="Pfam" id="PF13545">
    <property type="entry name" value="HTH_Crp_2"/>
    <property type="match status" value="1"/>
</dbReference>
<dbReference type="PROSITE" id="PS51063">
    <property type="entry name" value="HTH_CRP_2"/>
    <property type="match status" value="1"/>
</dbReference>
<dbReference type="RefSeq" id="WP_307255338.1">
    <property type="nucleotide sequence ID" value="NZ_JAUSTO010000018.1"/>
</dbReference>
<dbReference type="InterPro" id="IPR036390">
    <property type="entry name" value="WH_DNA-bd_sf"/>
</dbReference>
<dbReference type="SUPFAM" id="SSF51206">
    <property type="entry name" value="cAMP-binding domain-like"/>
    <property type="match status" value="1"/>
</dbReference>
<keyword evidence="1" id="KW-0805">Transcription regulation</keyword>
<dbReference type="GO" id="GO:0003677">
    <property type="term" value="F:DNA binding"/>
    <property type="evidence" value="ECO:0007669"/>
    <property type="project" value="UniProtKB-KW"/>
</dbReference>
<dbReference type="SUPFAM" id="SSF46785">
    <property type="entry name" value="Winged helix' DNA-binding domain"/>
    <property type="match status" value="1"/>
</dbReference>
<dbReference type="InterPro" id="IPR014710">
    <property type="entry name" value="RmlC-like_jellyroll"/>
</dbReference>
<dbReference type="SMART" id="SM00419">
    <property type="entry name" value="HTH_CRP"/>
    <property type="match status" value="1"/>
</dbReference>
<evidence type="ECO:0000259" key="4">
    <source>
        <dbReference type="PROSITE" id="PS51063"/>
    </source>
</evidence>
<sequence length="221" mass="25656">MEREYCVNFEPYINDELSELVKTYGYRIEVPANTYYIKPGEKLTEITYIASGSTSHSMFGLTGQEKISYILSAGWFLTESLFANEKMFSIAERYTSALTDLVLYKIDANVYDILIEKKVFRDAIIRSLSNKRAFLQRELESVTLECVKERLKNFFVLLSDPVSSKDRTWYPLSHYYTHQEIASIIGTNRVTVSRLISELAREDFLRVINKRVELNSIHIAD</sequence>
<dbReference type="Proteomes" id="UP001241537">
    <property type="component" value="Unassembled WGS sequence"/>
</dbReference>
<comment type="caution">
    <text evidence="5">The sequence shown here is derived from an EMBL/GenBank/DDBJ whole genome shotgun (WGS) entry which is preliminary data.</text>
</comment>
<name>A0AAE4AKX2_9FIRM</name>
<dbReference type="InterPro" id="IPR012318">
    <property type="entry name" value="HTH_CRP"/>
</dbReference>
<dbReference type="Gene3D" id="2.60.120.10">
    <property type="entry name" value="Jelly Rolls"/>
    <property type="match status" value="1"/>
</dbReference>
<reference evidence="5" key="1">
    <citation type="submission" date="2023-07" db="EMBL/GenBank/DDBJ databases">
        <title>Genomic Encyclopedia of Type Strains, Phase IV (KMG-IV): sequencing the most valuable type-strain genomes for metagenomic binning, comparative biology and taxonomic classification.</title>
        <authorList>
            <person name="Goeker M."/>
        </authorList>
    </citation>
    <scope>NUCLEOTIDE SEQUENCE</scope>
    <source>
        <strain evidence="5">DSM 19659</strain>
    </source>
</reference>
<evidence type="ECO:0000313" key="6">
    <source>
        <dbReference type="Proteomes" id="UP001241537"/>
    </source>
</evidence>